<dbReference type="RefSeq" id="WP_176634823.1">
    <property type="nucleotide sequence ID" value="NZ_JAAMFM010000011.1"/>
</dbReference>
<evidence type="ECO:0000313" key="2">
    <source>
        <dbReference type="Proteomes" id="UP000543556"/>
    </source>
</evidence>
<organism evidence="1 2">
    <name type="scientific">Arthrobacter wenxiniae</name>
    <dbReference type="NCBI Taxonomy" id="2713570"/>
    <lineage>
        <taxon>Bacteria</taxon>
        <taxon>Bacillati</taxon>
        <taxon>Actinomycetota</taxon>
        <taxon>Actinomycetes</taxon>
        <taxon>Micrococcales</taxon>
        <taxon>Micrococcaceae</taxon>
        <taxon>Arthrobacter</taxon>
    </lineage>
</organism>
<gene>
    <name evidence="1" type="ORF">G6034_09235</name>
</gene>
<comment type="caution">
    <text evidence="1">The sequence shown here is derived from an EMBL/GenBank/DDBJ whole genome shotgun (WGS) entry which is preliminary data.</text>
</comment>
<keyword evidence="2" id="KW-1185">Reference proteome</keyword>
<sequence>MSDTEDFAEATSDPNIVRLYRTDGDGTLVFREAWVDAGEAGGDETWFVVNHGPVGRQSTSEESAVGSVGEAYRLLAAFREQALADGYAELARDEQFAVVAQFALKSARVTDRDRYLEEKAREALTAHLAWRGSGIVEKTEFTDGPHGTGRLNIHILAPDAARAVANVKVCIREEKLDFTKLTIATAPANDLGALRTKHSPNGSTAFHL</sequence>
<dbReference type="AlphaFoldDB" id="A0A7Y7LZV9"/>
<reference evidence="1 2" key="1">
    <citation type="submission" date="2020-02" db="EMBL/GenBank/DDBJ databases">
        <title>Genome sequence of strain AETb3-4.</title>
        <authorList>
            <person name="Gao J."/>
            <person name="Zhang X."/>
        </authorList>
    </citation>
    <scope>NUCLEOTIDE SEQUENCE [LARGE SCALE GENOMIC DNA]</scope>
    <source>
        <strain evidence="1 2">AETb3-4</strain>
    </source>
</reference>
<dbReference type="EMBL" id="JAAMFM010000011">
    <property type="protein sequence ID" value="NVM95096.1"/>
    <property type="molecule type" value="Genomic_DNA"/>
</dbReference>
<name>A0A7Y7LZV9_9MICC</name>
<proteinExistence type="predicted"/>
<accession>A0A7Y7LZV9</accession>
<evidence type="ECO:0000313" key="1">
    <source>
        <dbReference type="EMBL" id="NVM95096.1"/>
    </source>
</evidence>
<evidence type="ECO:0008006" key="3">
    <source>
        <dbReference type="Google" id="ProtNLM"/>
    </source>
</evidence>
<dbReference type="Proteomes" id="UP000543556">
    <property type="component" value="Unassembled WGS sequence"/>
</dbReference>
<protein>
    <recommendedName>
        <fullName evidence="3">WGR domain-containing protein</fullName>
    </recommendedName>
</protein>